<dbReference type="Proteomes" id="UP000215002">
    <property type="component" value="Chromosome"/>
</dbReference>
<dbReference type="KEGG" id="muc:MuYL_2483"/>
<dbReference type="EMBL" id="CP022743">
    <property type="protein sequence ID" value="ASU34370.1"/>
    <property type="molecule type" value="Genomic_DNA"/>
</dbReference>
<keyword evidence="2" id="KW-1185">Reference proteome</keyword>
<accession>A0A223NX55</accession>
<proteinExistence type="predicted"/>
<evidence type="ECO:0000313" key="2">
    <source>
        <dbReference type="Proteomes" id="UP000215002"/>
    </source>
</evidence>
<gene>
    <name evidence="1" type="ORF">MuYL_2483</name>
</gene>
<organism evidence="1 2">
    <name type="scientific">Mucilaginibacter xinganensis</name>
    <dbReference type="NCBI Taxonomy" id="1234841"/>
    <lineage>
        <taxon>Bacteria</taxon>
        <taxon>Pseudomonadati</taxon>
        <taxon>Bacteroidota</taxon>
        <taxon>Sphingobacteriia</taxon>
        <taxon>Sphingobacteriales</taxon>
        <taxon>Sphingobacteriaceae</taxon>
        <taxon>Mucilaginibacter</taxon>
    </lineage>
</organism>
<name>A0A223NX55_9SPHI</name>
<dbReference type="AlphaFoldDB" id="A0A223NX55"/>
<protein>
    <submittedName>
        <fullName evidence="1">Uncharacterized protein</fullName>
    </submittedName>
</protein>
<reference evidence="1 2" key="1">
    <citation type="submission" date="2017-08" db="EMBL/GenBank/DDBJ databases">
        <title>Complete genome sequence of Mucilaginibacter sp. strain BJC16-A31.</title>
        <authorList>
            <consortium name="Henan University of Science and Technology"/>
            <person name="You X."/>
        </authorList>
    </citation>
    <scope>NUCLEOTIDE SEQUENCE [LARGE SCALE GENOMIC DNA]</scope>
    <source>
        <strain evidence="1 2">BJC16-A31</strain>
    </source>
</reference>
<evidence type="ECO:0000313" key="1">
    <source>
        <dbReference type="EMBL" id="ASU34370.1"/>
    </source>
</evidence>
<sequence length="92" mass="10921">MITCLSCNVQFIDDRKDKVQSHWNRREGMVKKDEVVKLIQYKINHHGAEEAIKGQILDDPRHHNDKELFAEINEHRAFKKELTELLTQINEL</sequence>